<reference evidence="1" key="1">
    <citation type="submission" date="2022-01" db="EMBL/GenBank/DDBJ databases">
        <authorList>
            <person name="Lagorce A."/>
        </authorList>
    </citation>
    <scope>NUCLEOTIDE SEQUENCE</scope>
    <source>
        <strain evidence="1">Th15_F1_A12</strain>
    </source>
</reference>
<sequence>MKVLIFKPTFINIGTSTKNEVFIFKPFYLANFSEAGDINIKIAVSATDIHIKKH</sequence>
<evidence type="ECO:0000313" key="1">
    <source>
        <dbReference type="EMBL" id="CAH1563092.1"/>
    </source>
</evidence>
<dbReference type="EMBL" id="CAKMUD010000001">
    <property type="protein sequence ID" value="CAH1563092.1"/>
    <property type="molecule type" value="Genomic_DNA"/>
</dbReference>
<comment type="caution">
    <text evidence="1">The sequence shown here is derived from an EMBL/GenBank/DDBJ whole genome shotgun (WGS) entry which is preliminary data.</text>
</comment>
<name>A0AAU9QFF6_9VIBR</name>
<gene>
    <name evidence="1" type="ORF">THF1A12_10135</name>
</gene>
<dbReference type="AlphaFoldDB" id="A0AAU9QFF6"/>
<proteinExistence type="predicted"/>
<organism evidence="1 2">
    <name type="scientific">Vibrio jasicida</name>
    <dbReference type="NCBI Taxonomy" id="766224"/>
    <lineage>
        <taxon>Bacteria</taxon>
        <taxon>Pseudomonadati</taxon>
        <taxon>Pseudomonadota</taxon>
        <taxon>Gammaproteobacteria</taxon>
        <taxon>Vibrionales</taxon>
        <taxon>Vibrionaceae</taxon>
        <taxon>Vibrio</taxon>
    </lineage>
</organism>
<dbReference type="Proteomes" id="UP001295462">
    <property type="component" value="Unassembled WGS sequence"/>
</dbReference>
<protein>
    <submittedName>
        <fullName evidence="1">Uncharacterized protein</fullName>
    </submittedName>
</protein>
<accession>A0AAU9QFF6</accession>
<evidence type="ECO:0000313" key="2">
    <source>
        <dbReference type="Proteomes" id="UP001295462"/>
    </source>
</evidence>